<evidence type="ECO:0000313" key="1">
    <source>
        <dbReference type="EMBL" id="ABM39546.1"/>
    </source>
</evidence>
<dbReference type="OrthoDB" id="1078940at2"/>
<protein>
    <submittedName>
        <fullName evidence="1">Uncharacterized protein</fullName>
    </submittedName>
</protein>
<keyword evidence="1" id="KW-0614">Plasmid</keyword>
<evidence type="ECO:0000313" key="2">
    <source>
        <dbReference type="Proteomes" id="UP000000644"/>
    </source>
</evidence>
<reference evidence="2" key="1">
    <citation type="journal article" date="2009" name="Environ. Microbiol.">
        <title>The genome of Polaromonas naphthalenivorans strain CJ2, isolated from coal tar-contaminated sediment, reveals physiological and metabolic versatility and evolution through extensive horizontal gene transfer.</title>
        <authorList>
            <person name="Yagi J.M."/>
            <person name="Sims D."/>
            <person name="Brettin T."/>
            <person name="Bruce D."/>
            <person name="Madsen E.L."/>
        </authorList>
    </citation>
    <scope>NUCLEOTIDE SEQUENCE [LARGE SCALE GENOMIC DNA]</scope>
    <source>
        <strain evidence="2">CJ2</strain>
        <plasmid evidence="2">Plasmid pPNAP01</plasmid>
    </source>
</reference>
<keyword evidence="2" id="KW-1185">Reference proteome</keyword>
<dbReference type="RefSeq" id="WP_011797919.1">
    <property type="nucleotide sequence ID" value="NC_008757.1"/>
</dbReference>
<proteinExistence type="predicted"/>
<geneLocation type="plasmid" evidence="1 2">
    <name>pPNAP01</name>
</geneLocation>
<sequence>MNARSLPPEWTDSTVKNGVDPLGMQNASVSKYQDLVPGISNVTLRMRYYGLYAWLSDRYARQVGVGNIETWKWHVRRAELLYALVAQKKTGERGVAGTNWAHVALNQPTGTVDFAAGADPMAPNPYLRQEWGAYGGAYYSQLVATGVLTKADGHPVPVPSEASGDRLARLFGDARAELGETFFDVLTRGSVTHEELTRLAPLAPSAIPPDSQERAAYEDLLFCRMANTPAGDQNRKMTLILLLQLANQMGSCPTSTDVRWSLYTGQLADGQPLQLHDPALRAHRDRWWLYQLDDLCHMCLESLLKYTLDILEGYPIGLSMRELIAEATQRIADERQAPVDSWAQFTTGTASAVGWGSSSEPATEYHRLERLLRSARPNASVQAGDALNSLELLVVLSQRAKADSAGFVTQTAKSDNDGARSIHTEMAFLDSVAQRPFKEVVASLIRDRVLHRHLWVALRKLRYQGEYTFLVETDEGRVRLRRKDGPVQTTPRLDTSIDFLKDIHLLDSKSITDLGRRLIQ</sequence>
<dbReference type="AlphaFoldDB" id="A1VV68"/>
<gene>
    <name evidence="1" type="ordered locus">Pnap_4263</name>
</gene>
<dbReference type="HOGENOM" id="CLU_540681_0_0_4"/>
<dbReference type="KEGG" id="pna:Pnap_4263"/>
<accession>A1VV68</accession>
<name>A1VV68_POLNA</name>
<dbReference type="Proteomes" id="UP000000644">
    <property type="component" value="Plasmid pPNAP01"/>
</dbReference>
<organism evidence="1 2">
    <name type="scientific">Polaromonas naphthalenivorans (strain CJ2)</name>
    <dbReference type="NCBI Taxonomy" id="365044"/>
    <lineage>
        <taxon>Bacteria</taxon>
        <taxon>Pseudomonadati</taxon>
        <taxon>Pseudomonadota</taxon>
        <taxon>Betaproteobacteria</taxon>
        <taxon>Burkholderiales</taxon>
        <taxon>Comamonadaceae</taxon>
        <taxon>Polaromonas</taxon>
    </lineage>
</organism>
<dbReference type="EMBL" id="CP000530">
    <property type="protein sequence ID" value="ABM39546.1"/>
    <property type="molecule type" value="Genomic_DNA"/>
</dbReference>